<keyword evidence="2" id="KW-1185">Reference proteome</keyword>
<sequence>MDHRTTFELFELNAYRPHVTATGPFYLRRRGRPDSTPIASLPFRVQPYVTLASQRAVHGGLDASANISTQLLSYKAFKASKPPHTTHITPCTNVDPFHNHPTLEMPLPYLIISRAPSLALFGTLEAGLAYFVWSQWQQPSTITGPLPSAIPKGYIGKARFERHDMQPIHIAQSLRH</sequence>
<name>A0ACC1NXX4_9APHY</name>
<gene>
    <name evidence="1" type="ORF">NUW54_g10558</name>
</gene>
<protein>
    <submittedName>
        <fullName evidence="1">Uncharacterized protein</fullName>
    </submittedName>
</protein>
<evidence type="ECO:0000313" key="1">
    <source>
        <dbReference type="EMBL" id="KAJ2984140.1"/>
    </source>
</evidence>
<accession>A0ACC1NXX4</accession>
<organism evidence="1 2">
    <name type="scientific">Trametes sanguinea</name>
    <dbReference type="NCBI Taxonomy" id="158606"/>
    <lineage>
        <taxon>Eukaryota</taxon>
        <taxon>Fungi</taxon>
        <taxon>Dikarya</taxon>
        <taxon>Basidiomycota</taxon>
        <taxon>Agaricomycotina</taxon>
        <taxon>Agaricomycetes</taxon>
        <taxon>Polyporales</taxon>
        <taxon>Polyporaceae</taxon>
        <taxon>Trametes</taxon>
    </lineage>
</organism>
<dbReference type="Proteomes" id="UP001144978">
    <property type="component" value="Unassembled WGS sequence"/>
</dbReference>
<comment type="caution">
    <text evidence="1">The sequence shown here is derived from an EMBL/GenBank/DDBJ whole genome shotgun (WGS) entry which is preliminary data.</text>
</comment>
<reference evidence="1" key="1">
    <citation type="submission" date="2022-08" db="EMBL/GenBank/DDBJ databases">
        <title>Genome Sequence of Pycnoporus sanguineus.</title>
        <authorList>
            <person name="Buettner E."/>
        </authorList>
    </citation>
    <scope>NUCLEOTIDE SEQUENCE</scope>
    <source>
        <strain evidence="1">CG-C14</strain>
    </source>
</reference>
<proteinExistence type="predicted"/>
<evidence type="ECO:0000313" key="2">
    <source>
        <dbReference type="Proteomes" id="UP001144978"/>
    </source>
</evidence>
<dbReference type="EMBL" id="JANSHE010003842">
    <property type="protein sequence ID" value="KAJ2984140.1"/>
    <property type="molecule type" value="Genomic_DNA"/>
</dbReference>